<evidence type="ECO:0000313" key="1">
    <source>
        <dbReference type="EMBL" id="NKN33627.1"/>
    </source>
</evidence>
<sequence length="186" mass="19971">MTGLTKRTLWRYIQDGRLSAIREGRGKRTSVPLTEVLALIERSLDAEARALVLAADGGDAEAQCDLALRLLELDRPVAAREWFTRSARAGYADAMCWLARDLLVGRCGGRDDAAGVLWLSQAAAAGSSLAEAMLVALHGEGCRRARAEADLAAVDEQLDAVERRVLTQALRETAAARAETAALEVV</sequence>
<protein>
    <submittedName>
        <fullName evidence="1">Sel1 repeat family protein</fullName>
    </submittedName>
</protein>
<dbReference type="InterPro" id="IPR011990">
    <property type="entry name" value="TPR-like_helical_dom_sf"/>
</dbReference>
<reference evidence="1 2" key="1">
    <citation type="submission" date="2020-04" db="EMBL/GenBank/DDBJ databases">
        <title>Draft Whole-Genome sequence of Marichromatium bheemlicum DSM 18632, type strain.</title>
        <authorList>
            <person name="Kyndt J.A."/>
            <person name="Meyer T.E."/>
        </authorList>
    </citation>
    <scope>NUCLEOTIDE SEQUENCE [LARGE SCALE GENOMIC DNA]</scope>
    <source>
        <strain evidence="1 2">DSM 18632</strain>
    </source>
</reference>
<dbReference type="RefSeq" id="WP_168669371.1">
    <property type="nucleotide sequence ID" value="NZ_JAAXKX010000014.1"/>
</dbReference>
<keyword evidence="2" id="KW-1185">Reference proteome</keyword>
<evidence type="ECO:0000313" key="2">
    <source>
        <dbReference type="Proteomes" id="UP000740754"/>
    </source>
</evidence>
<organism evidence="1 2">
    <name type="scientific">Marichromatium bheemlicum</name>
    <dbReference type="NCBI Taxonomy" id="365339"/>
    <lineage>
        <taxon>Bacteria</taxon>
        <taxon>Pseudomonadati</taxon>
        <taxon>Pseudomonadota</taxon>
        <taxon>Gammaproteobacteria</taxon>
        <taxon>Chromatiales</taxon>
        <taxon>Chromatiaceae</taxon>
        <taxon>Marichromatium</taxon>
    </lineage>
</organism>
<dbReference type="Gene3D" id="1.25.40.10">
    <property type="entry name" value="Tetratricopeptide repeat domain"/>
    <property type="match status" value="1"/>
</dbReference>
<gene>
    <name evidence="1" type="ORF">HF203_10370</name>
</gene>
<dbReference type="SUPFAM" id="SSF81901">
    <property type="entry name" value="HCP-like"/>
    <property type="match status" value="1"/>
</dbReference>
<proteinExistence type="predicted"/>
<dbReference type="Proteomes" id="UP000740754">
    <property type="component" value="Unassembled WGS sequence"/>
</dbReference>
<name>A0ABX1IBP6_9GAMM</name>
<accession>A0ABX1IBP6</accession>
<comment type="caution">
    <text evidence="1">The sequence shown here is derived from an EMBL/GenBank/DDBJ whole genome shotgun (WGS) entry which is preliminary data.</text>
</comment>
<dbReference type="EMBL" id="JAAXKX010000014">
    <property type="protein sequence ID" value="NKN33627.1"/>
    <property type="molecule type" value="Genomic_DNA"/>
</dbReference>